<proteinExistence type="predicted"/>
<accession>A0A699ZWX2</accession>
<comment type="caution">
    <text evidence="1">The sequence shown here is derived from an EMBL/GenBank/DDBJ whole genome shotgun (WGS) entry which is preliminary data.</text>
</comment>
<reference evidence="1 2" key="1">
    <citation type="submission" date="2020-02" db="EMBL/GenBank/DDBJ databases">
        <title>Draft genome sequence of Haematococcus lacustris strain NIES-144.</title>
        <authorList>
            <person name="Morimoto D."/>
            <person name="Nakagawa S."/>
            <person name="Yoshida T."/>
            <person name="Sawayama S."/>
        </authorList>
    </citation>
    <scope>NUCLEOTIDE SEQUENCE [LARGE SCALE GENOMIC DNA]</scope>
    <source>
        <strain evidence="1 2">NIES-144</strain>
    </source>
</reference>
<dbReference type="Proteomes" id="UP000485058">
    <property type="component" value="Unassembled WGS sequence"/>
</dbReference>
<gene>
    <name evidence="1" type="ORF">HaLaN_25462</name>
</gene>
<keyword evidence="2" id="KW-1185">Reference proteome</keyword>
<sequence>MTPSWIPGPAAYLWQLQTVVHHCTGAAQWGVGQDCPDVAPSGDLVLTGSCRHASPLETWDFGSGRLVTRFAFHQPKEDACMLYCAKFGTGPLEGCAISGGGGVQPCLRQHLAMGELQGQLTLASSLTGLATLFASRTVIACCTREVILLEL</sequence>
<organism evidence="1 2">
    <name type="scientific">Haematococcus lacustris</name>
    <name type="common">Green alga</name>
    <name type="synonym">Haematococcus pluvialis</name>
    <dbReference type="NCBI Taxonomy" id="44745"/>
    <lineage>
        <taxon>Eukaryota</taxon>
        <taxon>Viridiplantae</taxon>
        <taxon>Chlorophyta</taxon>
        <taxon>core chlorophytes</taxon>
        <taxon>Chlorophyceae</taxon>
        <taxon>CS clade</taxon>
        <taxon>Chlamydomonadales</taxon>
        <taxon>Haematococcaceae</taxon>
        <taxon>Haematococcus</taxon>
    </lineage>
</organism>
<dbReference type="PANTHER" id="PTHR47822:SF2">
    <property type="entry name" value="F-BOX AND WD-40 DOMAIN PROTEIN 7"/>
    <property type="match status" value="1"/>
</dbReference>
<dbReference type="PANTHER" id="PTHR47822">
    <property type="entry name" value="CARBOHYDRATE BINDING DOMAIN CONTAINING PROTEIN"/>
    <property type="match status" value="1"/>
</dbReference>
<evidence type="ECO:0000313" key="1">
    <source>
        <dbReference type="EMBL" id="GFH27183.1"/>
    </source>
</evidence>
<protein>
    <submittedName>
        <fullName evidence="1">WD_REPEATS_REGION domain-containing protein</fullName>
    </submittedName>
</protein>
<evidence type="ECO:0000313" key="2">
    <source>
        <dbReference type="Proteomes" id="UP000485058"/>
    </source>
</evidence>
<dbReference type="EMBL" id="BLLF01003380">
    <property type="protein sequence ID" value="GFH27183.1"/>
    <property type="molecule type" value="Genomic_DNA"/>
</dbReference>
<dbReference type="AlphaFoldDB" id="A0A699ZWX2"/>
<name>A0A699ZWX2_HAELA</name>